<dbReference type="PANTHER" id="PTHR32196">
    <property type="entry name" value="ABC TRANSPORTER PERMEASE PROTEIN YPHD-RELATED-RELATED"/>
    <property type="match status" value="1"/>
</dbReference>
<evidence type="ECO:0000256" key="6">
    <source>
        <dbReference type="SAM" id="Phobius"/>
    </source>
</evidence>
<gene>
    <name evidence="7" type="ORF">NCTC13150_00781</name>
</gene>
<evidence type="ECO:0000256" key="4">
    <source>
        <dbReference type="ARBA" id="ARBA00022989"/>
    </source>
</evidence>
<dbReference type="RefSeq" id="WP_034439658.1">
    <property type="nucleotide sequence ID" value="NZ_CAACYI010000001.1"/>
</dbReference>
<evidence type="ECO:0000313" key="7">
    <source>
        <dbReference type="EMBL" id="VFB16262.1"/>
    </source>
</evidence>
<feature type="transmembrane region" description="Helical" evidence="6">
    <location>
        <begin position="174"/>
        <end position="196"/>
    </location>
</feature>
<evidence type="ECO:0000313" key="8">
    <source>
        <dbReference type="Proteomes" id="UP000377798"/>
    </source>
</evidence>
<feature type="transmembrane region" description="Helical" evidence="6">
    <location>
        <begin position="85"/>
        <end position="105"/>
    </location>
</feature>
<dbReference type="GO" id="GO:0005886">
    <property type="term" value="C:plasma membrane"/>
    <property type="evidence" value="ECO:0007669"/>
    <property type="project" value="UniProtKB-SubCell"/>
</dbReference>
<dbReference type="CDD" id="cd06574">
    <property type="entry name" value="TM_PBP1_branched-chain-AA_like"/>
    <property type="match status" value="1"/>
</dbReference>
<feature type="transmembrane region" description="Helical" evidence="6">
    <location>
        <begin position="258"/>
        <end position="275"/>
    </location>
</feature>
<dbReference type="AlphaFoldDB" id="A0A8H2M468"/>
<dbReference type="GO" id="GO:0022857">
    <property type="term" value="F:transmembrane transporter activity"/>
    <property type="evidence" value="ECO:0007669"/>
    <property type="project" value="InterPro"/>
</dbReference>
<organism evidence="7 8">
    <name type="scientific">Urinicoccus massiliensis</name>
    <dbReference type="NCBI Taxonomy" id="1723382"/>
    <lineage>
        <taxon>Bacteria</taxon>
        <taxon>Bacillati</taxon>
        <taxon>Bacillota</taxon>
        <taxon>Tissierellia</taxon>
        <taxon>Tissierellales</taxon>
        <taxon>Peptoniphilaceae</taxon>
        <taxon>Urinicoccus</taxon>
    </lineage>
</organism>
<feature type="transmembrane region" description="Helical" evidence="6">
    <location>
        <begin position="125"/>
        <end position="146"/>
    </location>
</feature>
<feature type="transmembrane region" description="Helical" evidence="6">
    <location>
        <begin position="12"/>
        <end position="34"/>
    </location>
</feature>
<sequence>MGAMILISIEQGFIFSLLAIGVMLTFRILDIADLSVEGTFPLGAFVFAKFAHVFLPPVSMVLSFVAGCLAGYFTYFLYKKVKIAPILAGILTMTILYTVNLRLTGQSNVPLMDAPSMFNFFSGTWGKLISLALIALIIKVALDWFFKTEKGYLLLVTGDNEDLVKSLGQKPDKFYCLGLVLSNGLAALAGCLAAQYQGYVDISMGQSMIVTALASLIIGETSFQRLPIRGTSRCILGAIVYRIIYGLALYIGLAPDDLKAVTGLLVIVFIAYNNLSKQVLKKGVKVC</sequence>
<evidence type="ECO:0000256" key="2">
    <source>
        <dbReference type="ARBA" id="ARBA00022475"/>
    </source>
</evidence>
<keyword evidence="3 6" id="KW-0812">Transmembrane</keyword>
<feature type="transmembrane region" description="Helical" evidence="6">
    <location>
        <begin position="235"/>
        <end position="252"/>
    </location>
</feature>
<keyword evidence="4 6" id="KW-1133">Transmembrane helix</keyword>
<evidence type="ECO:0000256" key="1">
    <source>
        <dbReference type="ARBA" id="ARBA00004651"/>
    </source>
</evidence>
<keyword evidence="2" id="KW-1003">Cell membrane</keyword>
<comment type="subcellular location">
    <subcellularLocation>
        <location evidence="1">Cell membrane</location>
        <topology evidence="1">Multi-pass membrane protein</topology>
    </subcellularLocation>
</comment>
<proteinExistence type="predicted"/>
<evidence type="ECO:0000256" key="5">
    <source>
        <dbReference type="ARBA" id="ARBA00023136"/>
    </source>
</evidence>
<dbReference type="InterPro" id="IPR001851">
    <property type="entry name" value="ABC_transp_permease"/>
</dbReference>
<protein>
    <submittedName>
        <fullName evidence="7">Autoinducer 2 ABC transporter permease LsrC</fullName>
    </submittedName>
</protein>
<reference evidence="7 8" key="1">
    <citation type="submission" date="2019-02" db="EMBL/GenBank/DDBJ databases">
        <authorList>
            <consortium name="Pathogen Informatics"/>
        </authorList>
    </citation>
    <scope>NUCLEOTIDE SEQUENCE [LARGE SCALE GENOMIC DNA]</scope>
    <source>
        <strain evidence="7 8">3012STDY7089603</strain>
    </source>
</reference>
<dbReference type="Proteomes" id="UP000377798">
    <property type="component" value="Unassembled WGS sequence"/>
</dbReference>
<dbReference type="EMBL" id="CAACYI010000001">
    <property type="protein sequence ID" value="VFB16262.1"/>
    <property type="molecule type" value="Genomic_DNA"/>
</dbReference>
<name>A0A8H2M468_9FIRM</name>
<comment type="caution">
    <text evidence="7">The sequence shown here is derived from an EMBL/GenBank/DDBJ whole genome shotgun (WGS) entry which is preliminary data.</text>
</comment>
<accession>A0A8H2M468</accession>
<evidence type="ECO:0000256" key="3">
    <source>
        <dbReference type="ARBA" id="ARBA00022692"/>
    </source>
</evidence>
<feature type="transmembrane region" description="Helical" evidence="6">
    <location>
        <begin position="54"/>
        <end position="78"/>
    </location>
</feature>
<keyword evidence="5 6" id="KW-0472">Membrane</keyword>
<dbReference type="Pfam" id="PF02653">
    <property type="entry name" value="BPD_transp_2"/>
    <property type="match status" value="1"/>
</dbReference>
<feature type="transmembrane region" description="Helical" evidence="6">
    <location>
        <begin position="202"/>
        <end position="223"/>
    </location>
</feature>
<dbReference type="PANTHER" id="PTHR32196:SF69">
    <property type="entry name" value="BRANCHED-CHAIN AMINO ACID TRANSPORT SYSTEM, PERMEASE PROTEIN"/>
    <property type="match status" value="1"/>
</dbReference>
<keyword evidence="8" id="KW-1185">Reference proteome</keyword>